<dbReference type="InterPro" id="IPR036691">
    <property type="entry name" value="Endo/exonu/phosph_ase_sf"/>
</dbReference>
<dbReference type="InterPro" id="IPR005135">
    <property type="entry name" value="Endo/exonuclease/phosphatase"/>
</dbReference>
<dbReference type="Proteomes" id="UP001153954">
    <property type="component" value="Unassembled WGS sequence"/>
</dbReference>
<feature type="domain" description="Endonuclease/exonuclease/phosphatase" evidence="1">
    <location>
        <begin position="79"/>
        <end position="143"/>
    </location>
</feature>
<protein>
    <recommendedName>
        <fullName evidence="1">Endonuclease/exonuclease/phosphatase domain-containing protein</fullName>
    </recommendedName>
</protein>
<accession>A0AAU9TGL6</accession>
<dbReference type="SUPFAM" id="SSF56219">
    <property type="entry name" value="DNase I-like"/>
    <property type="match status" value="1"/>
</dbReference>
<dbReference type="Gene3D" id="3.60.10.10">
    <property type="entry name" value="Endonuclease/exonuclease/phosphatase"/>
    <property type="match status" value="1"/>
</dbReference>
<evidence type="ECO:0000313" key="2">
    <source>
        <dbReference type="EMBL" id="CAH2084549.1"/>
    </source>
</evidence>
<dbReference type="AlphaFoldDB" id="A0AAU9TGL6"/>
<evidence type="ECO:0000313" key="3">
    <source>
        <dbReference type="Proteomes" id="UP001153954"/>
    </source>
</evidence>
<reference evidence="2" key="1">
    <citation type="submission" date="2022-03" db="EMBL/GenBank/DDBJ databases">
        <authorList>
            <person name="Tunstrom K."/>
        </authorList>
    </citation>
    <scope>NUCLEOTIDE SEQUENCE</scope>
</reference>
<sequence>MRSSLGASAGTLVGRVRVSGRSGIREEGTIKVAIIVFNVDLHVTQYPKLNLPFFGNKFTHPAVQRRVRLELRARKWKADCNAKSVWWGSPVTDRRGEKLHGTLEDLGLVILNKGETLTFDVIRGEKRFSSYVDITTASPHLLDLVDD</sequence>
<evidence type="ECO:0000259" key="1">
    <source>
        <dbReference type="Pfam" id="PF14529"/>
    </source>
</evidence>
<dbReference type="EMBL" id="CAKOGL010000003">
    <property type="protein sequence ID" value="CAH2084549.1"/>
    <property type="molecule type" value="Genomic_DNA"/>
</dbReference>
<name>A0AAU9TGL6_EUPED</name>
<keyword evidence="3" id="KW-1185">Reference proteome</keyword>
<dbReference type="Pfam" id="PF14529">
    <property type="entry name" value="Exo_endo_phos_2"/>
    <property type="match status" value="1"/>
</dbReference>
<dbReference type="GO" id="GO:0003824">
    <property type="term" value="F:catalytic activity"/>
    <property type="evidence" value="ECO:0007669"/>
    <property type="project" value="InterPro"/>
</dbReference>
<gene>
    <name evidence="2" type="ORF">EEDITHA_LOCUS1104</name>
</gene>
<proteinExistence type="predicted"/>
<organism evidence="2 3">
    <name type="scientific">Euphydryas editha</name>
    <name type="common">Edith's checkerspot</name>
    <dbReference type="NCBI Taxonomy" id="104508"/>
    <lineage>
        <taxon>Eukaryota</taxon>
        <taxon>Metazoa</taxon>
        <taxon>Ecdysozoa</taxon>
        <taxon>Arthropoda</taxon>
        <taxon>Hexapoda</taxon>
        <taxon>Insecta</taxon>
        <taxon>Pterygota</taxon>
        <taxon>Neoptera</taxon>
        <taxon>Endopterygota</taxon>
        <taxon>Lepidoptera</taxon>
        <taxon>Glossata</taxon>
        <taxon>Ditrysia</taxon>
        <taxon>Papilionoidea</taxon>
        <taxon>Nymphalidae</taxon>
        <taxon>Nymphalinae</taxon>
        <taxon>Euphydryas</taxon>
    </lineage>
</organism>
<comment type="caution">
    <text evidence="2">The sequence shown here is derived from an EMBL/GenBank/DDBJ whole genome shotgun (WGS) entry which is preliminary data.</text>
</comment>